<keyword evidence="2" id="KW-1185">Reference proteome</keyword>
<gene>
    <name evidence="1" type="ORF">RJT34_26650</name>
</gene>
<evidence type="ECO:0000313" key="2">
    <source>
        <dbReference type="Proteomes" id="UP001359559"/>
    </source>
</evidence>
<dbReference type="EMBL" id="JAYKXN010000007">
    <property type="protein sequence ID" value="KAK7271055.1"/>
    <property type="molecule type" value="Genomic_DNA"/>
</dbReference>
<protein>
    <submittedName>
        <fullName evidence="1">Uncharacterized protein</fullName>
    </submittedName>
</protein>
<sequence>MLSYAYRLQINSCLCSKFVIIVEDNNHDNYLFLPFTYDVLWEHDKTDNSNRKTPSVELCSLCAPDV</sequence>
<dbReference type="AlphaFoldDB" id="A0AAN9F9E8"/>
<dbReference type="Proteomes" id="UP001359559">
    <property type="component" value="Unassembled WGS sequence"/>
</dbReference>
<comment type="caution">
    <text evidence="1">The sequence shown here is derived from an EMBL/GenBank/DDBJ whole genome shotgun (WGS) entry which is preliminary data.</text>
</comment>
<reference evidence="1 2" key="1">
    <citation type="submission" date="2024-01" db="EMBL/GenBank/DDBJ databases">
        <title>The genomes of 5 underutilized Papilionoideae crops provide insights into root nodulation and disease resistance.</title>
        <authorList>
            <person name="Yuan L."/>
        </authorList>
    </citation>
    <scope>NUCLEOTIDE SEQUENCE [LARGE SCALE GENOMIC DNA]</scope>
    <source>
        <strain evidence="1">LY-2023</strain>
        <tissue evidence="1">Leaf</tissue>
    </source>
</reference>
<proteinExistence type="predicted"/>
<evidence type="ECO:0000313" key="1">
    <source>
        <dbReference type="EMBL" id="KAK7271055.1"/>
    </source>
</evidence>
<organism evidence="1 2">
    <name type="scientific">Clitoria ternatea</name>
    <name type="common">Butterfly pea</name>
    <dbReference type="NCBI Taxonomy" id="43366"/>
    <lineage>
        <taxon>Eukaryota</taxon>
        <taxon>Viridiplantae</taxon>
        <taxon>Streptophyta</taxon>
        <taxon>Embryophyta</taxon>
        <taxon>Tracheophyta</taxon>
        <taxon>Spermatophyta</taxon>
        <taxon>Magnoliopsida</taxon>
        <taxon>eudicotyledons</taxon>
        <taxon>Gunneridae</taxon>
        <taxon>Pentapetalae</taxon>
        <taxon>rosids</taxon>
        <taxon>fabids</taxon>
        <taxon>Fabales</taxon>
        <taxon>Fabaceae</taxon>
        <taxon>Papilionoideae</taxon>
        <taxon>50 kb inversion clade</taxon>
        <taxon>NPAAA clade</taxon>
        <taxon>indigoferoid/millettioid clade</taxon>
        <taxon>Phaseoleae</taxon>
        <taxon>Clitoria</taxon>
    </lineage>
</organism>
<name>A0AAN9F9E8_CLITE</name>
<accession>A0AAN9F9E8</accession>